<evidence type="ECO:0000256" key="7">
    <source>
        <dbReference type="ARBA" id="ARBA00023002"/>
    </source>
</evidence>
<keyword evidence="4" id="KW-0812">Transmembrane</keyword>
<dbReference type="InterPro" id="IPR036396">
    <property type="entry name" value="Cyt_P450_sf"/>
</dbReference>
<dbReference type="SUPFAM" id="SSF48264">
    <property type="entry name" value="Cytochrome P450"/>
    <property type="match status" value="1"/>
</dbReference>
<evidence type="ECO:0000256" key="9">
    <source>
        <dbReference type="ARBA" id="ARBA00023033"/>
    </source>
</evidence>
<keyword evidence="9" id="KW-0503">Monooxygenase</keyword>
<gene>
    <name evidence="11" type="ORF">OLC1_LOCUS12384</name>
</gene>
<evidence type="ECO:0000256" key="2">
    <source>
        <dbReference type="ARBA" id="ARBA00010617"/>
    </source>
</evidence>
<keyword evidence="8" id="KW-0408">Iron</keyword>
<evidence type="ECO:0000256" key="4">
    <source>
        <dbReference type="ARBA" id="ARBA00022692"/>
    </source>
</evidence>
<dbReference type="AlphaFoldDB" id="A0AAV1D5N8"/>
<evidence type="ECO:0000256" key="1">
    <source>
        <dbReference type="ARBA" id="ARBA00004370"/>
    </source>
</evidence>
<evidence type="ECO:0000313" key="12">
    <source>
        <dbReference type="Proteomes" id="UP001161247"/>
    </source>
</evidence>
<dbReference type="GO" id="GO:0020037">
    <property type="term" value="F:heme binding"/>
    <property type="evidence" value="ECO:0007669"/>
    <property type="project" value="InterPro"/>
</dbReference>
<dbReference type="InterPro" id="IPR050665">
    <property type="entry name" value="Cytochrome_P450_Monooxygen"/>
</dbReference>
<dbReference type="GO" id="GO:0016020">
    <property type="term" value="C:membrane"/>
    <property type="evidence" value="ECO:0007669"/>
    <property type="project" value="UniProtKB-SubCell"/>
</dbReference>
<dbReference type="Gene3D" id="1.10.630.10">
    <property type="entry name" value="Cytochrome P450"/>
    <property type="match status" value="1"/>
</dbReference>
<dbReference type="EMBL" id="OX459121">
    <property type="protein sequence ID" value="CAI9103165.1"/>
    <property type="molecule type" value="Genomic_DNA"/>
</dbReference>
<name>A0AAV1D5N8_OLDCO</name>
<evidence type="ECO:0000256" key="3">
    <source>
        <dbReference type="ARBA" id="ARBA00022617"/>
    </source>
</evidence>
<accession>A0AAV1D5N8</accession>
<keyword evidence="10" id="KW-0472">Membrane</keyword>
<dbReference type="GO" id="GO:0005506">
    <property type="term" value="F:iron ion binding"/>
    <property type="evidence" value="ECO:0007669"/>
    <property type="project" value="InterPro"/>
</dbReference>
<keyword evidence="12" id="KW-1185">Reference proteome</keyword>
<keyword evidence="7" id="KW-0560">Oxidoreductase</keyword>
<sequence length="428" mass="48446">MEPGKLRSFLSKRGIRGPQPTLLLGNILEIKKACSITANAPPLRGTVPNKHDCATAIFPFFQDWLKKYGDVFMFSMGNTQVLVVTRQEIAKEITTCTSLNFGKPSYQAKEHSTLLADSIATTNGTQWAHQRKVIAPELFMDKVKGMRKLIQESAMTIVNSWNKMIEKKGGIAYIKVDPYMRRFSGDVISKACFGTSYSFRPIIIREYIFSKLNSLVEVTSKKNLAMGIPGMRHLPTKSNRKAWALAREIKELILNVVKERTEAGYEKDLLQAVLETAKKEEFISSHGARDRFIVDNCKTIYFVGYESTAISATWCLMLLAAYPEWQERVRSEVVEACRGQVLDAESIRRMKSLTMVINESLRLYPLVTVMSREVFEDMKFGDIAIPKGVTMWAFVLALHTDPDIWGNDSYEFNPQRFADGAAKACKYP</sequence>
<keyword evidence="6" id="KW-1133">Transmembrane helix</keyword>
<dbReference type="PRINTS" id="PR00463">
    <property type="entry name" value="EP450I"/>
</dbReference>
<evidence type="ECO:0000256" key="8">
    <source>
        <dbReference type="ARBA" id="ARBA00023004"/>
    </source>
</evidence>
<dbReference type="InterPro" id="IPR001128">
    <property type="entry name" value="Cyt_P450"/>
</dbReference>
<proteinExistence type="inferred from homology"/>
<protein>
    <submittedName>
        <fullName evidence="11">OLC1v1001611C1</fullName>
    </submittedName>
</protein>
<keyword evidence="5" id="KW-0479">Metal-binding</keyword>
<dbReference type="GO" id="GO:0016705">
    <property type="term" value="F:oxidoreductase activity, acting on paired donors, with incorporation or reduction of molecular oxygen"/>
    <property type="evidence" value="ECO:0007669"/>
    <property type="project" value="InterPro"/>
</dbReference>
<evidence type="ECO:0000256" key="5">
    <source>
        <dbReference type="ARBA" id="ARBA00022723"/>
    </source>
</evidence>
<dbReference type="InterPro" id="IPR002401">
    <property type="entry name" value="Cyt_P450_E_grp-I"/>
</dbReference>
<dbReference type="Pfam" id="PF00067">
    <property type="entry name" value="p450"/>
    <property type="match status" value="1"/>
</dbReference>
<keyword evidence="3" id="KW-0349">Heme</keyword>
<dbReference type="PANTHER" id="PTHR24282:SF196">
    <property type="entry name" value="CYTOCHROME P450 714C2"/>
    <property type="match status" value="1"/>
</dbReference>
<dbReference type="Proteomes" id="UP001161247">
    <property type="component" value="Chromosome 4"/>
</dbReference>
<comment type="subcellular location">
    <subcellularLocation>
        <location evidence="1">Membrane</location>
    </subcellularLocation>
</comment>
<dbReference type="PANTHER" id="PTHR24282">
    <property type="entry name" value="CYTOCHROME P450 FAMILY MEMBER"/>
    <property type="match status" value="1"/>
</dbReference>
<comment type="similarity">
    <text evidence="2">Belongs to the cytochrome P450 family.</text>
</comment>
<organism evidence="11 12">
    <name type="scientific">Oldenlandia corymbosa var. corymbosa</name>
    <dbReference type="NCBI Taxonomy" id="529605"/>
    <lineage>
        <taxon>Eukaryota</taxon>
        <taxon>Viridiplantae</taxon>
        <taxon>Streptophyta</taxon>
        <taxon>Embryophyta</taxon>
        <taxon>Tracheophyta</taxon>
        <taxon>Spermatophyta</taxon>
        <taxon>Magnoliopsida</taxon>
        <taxon>eudicotyledons</taxon>
        <taxon>Gunneridae</taxon>
        <taxon>Pentapetalae</taxon>
        <taxon>asterids</taxon>
        <taxon>lamiids</taxon>
        <taxon>Gentianales</taxon>
        <taxon>Rubiaceae</taxon>
        <taxon>Rubioideae</taxon>
        <taxon>Spermacoceae</taxon>
        <taxon>Hedyotis-Oldenlandia complex</taxon>
        <taxon>Oldenlandia</taxon>
    </lineage>
</organism>
<evidence type="ECO:0000256" key="10">
    <source>
        <dbReference type="ARBA" id="ARBA00023136"/>
    </source>
</evidence>
<evidence type="ECO:0000313" key="11">
    <source>
        <dbReference type="EMBL" id="CAI9103165.1"/>
    </source>
</evidence>
<reference evidence="11" key="1">
    <citation type="submission" date="2023-03" db="EMBL/GenBank/DDBJ databases">
        <authorList>
            <person name="Julca I."/>
        </authorList>
    </citation>
    <scope>NUCLEOTIDE SEQUENCE</scope>
</reference>
<dbReference type="GO" id="GO:0004497">
    <property type="term" value="F:monooxygenase activity"/>
    <property type="evidence" value="ECO:0007669"/>
    <property type="project" value="UniProtKB-KW"/>
</dbReference>
<evidence type="ECO:0000256" key="6">
    <source>
        <dbReference type="ARBA" id="ARBA00022989"/>
    </source>
</evidence>